<dbReference type="EMBL" id="VSSQ01000108">
    <property type="protein sequence ID" value="MPL77651.1"/>
    <property type="molecule type" value="Genomic_DNA"/>
</dbReference>
<sequence>MDKKSLQKIKSKLPRNYAKLIREKTGKSYSSIFKTFQESSPLYVSEVVEAALLIIEEHQAKEEKLKKKIADLC</sequence>
<gene>
    <name evidence="1" type="ORF">SDC9_23508</name>
</gene>
<name>A0A644UFI1_9ZZZZ</name>
<evidence type="ECO:0000313" key="1">
    <source>
        <dbReference type="EMBL" id="MPL77651.1"/>
    </source>
</evidence>
<organism evidence="1">
    <name type="scientific">bioreactor metagenome</name>
    <dbReference type="NCBI Taxonomy" id="1076179"/>
    <lineage>
        <taxon>unclassified sequences</taxon>
        <taxon>metagenomes</taxon>
        <taxon>ecological metagenomes</taxon>
    </lineage>
</organism>
<accession>A0A644UFI1</accession>
<dbReference type="AlphaFoldDB" id="A0A644UFI1"/>
<comment type="caution">
    <text evidence="1">The sequence shown here is derived from an EMBL/GenBank/DDBJ whole genome shotgun (WGS) entry which is preliminary data.</text>
</comment>
<proteinExistence type="predicted"/>
<reference evidence="1" key="1">
    <citation type="submission" date="2019-08" db="EMBL/GenBank/DDBJ databases">
        <authorList>
            <person name="Kucharzyk K."/>
            <person name="Murdoch R.W."/>
            <person name="Higgins S."/>
            <person name="Loffler F."/>
        </authorList>
    </citation>
    <scope>NUCLEOTIDE SEQUENCE</scope>
</reference>
<protein>
    <submittedName>
        <fullName evidence="1">Uncharacterized protein</fullName>
    </submittedName>
</protein>